<organism evidence="5 6">
    <name type="scientific">Mycolicibacterium rhodesiae</name>
    <name type="common">Mycobacterium rhodesiae</name>
    <dbReference type="NCBI Taxonomy" id="36814"/>
    <lineage>
        <taxon>Bacteria</taxon>
        <taxon>Bacillati</taxon>
        <taxon>Actinomycetota</taxon>
        <taxon>Actinomycetes</taxon>
        <taxon>Mycobacteriales</taxon>
        <taxon>Mycobacteriaceae</taxon>
        <taxon>Mycolicibacterium</taxon>
    </lineage>
</organism>
<feature type="domain" description="Glycosyl transferase family 1" evidence="3">
    <location>
        <begin position="192"/>
        <end position="364"/>
    </location>
</feature>
<dbReference type="AlphaFoldDB" id="A0A1X0IPN1"/>
<comment type="caution">
    <text evidence="5">The sequence shown here is derived from an EMBL/GenBank/DDBJ whole genome shotgun (WGS) entry which is preliminary data.</text>
</comment>
<evidence type="ECO:0000259" key="3">
    <source>
        <dbReference type="Pfam" id="PF00534"/>
    </source>
</evidence>
<feature type="domain" description="Glycosyltransferase subfamily 4-like N-terminal" evidence="4">
    <location>
        <begin position="15"/>
        <end position="176"/>
    </location>
</feature>
<reference evidence="5 6" key="1">
    <citation type="submission" date="2016-12" db="EMBL/GenBank/DDBJ databases">
        <title>The new phylogeny of genus Mycobacterium.</title>
        <authorList>
            <person name="Tortoli E."/>
            <person name="Trovato A."/>
            <person name="Cirillo D.M."/>
        </authorList>
    </citation>
    <scope>NUCLEOTIDE SEQUENCE [LARGE SCALE GENOMIC DNA]</scope>
    <source>
        <strain evidence="5 6">DSM 44223</strain>
    </source>
</reference>
<keyword evidence="1" id="KW-0328">Glycosyltransferase</keyword>
<dbReference type="EMBL" id="MVIH01000011">
    <property type="protein sequence ID" value="ORB50229.1"/>
    <property type="molecule type" value="Genomic_DNA"/>
</dbReference>
<evidence type="ECO:0000256" key="2">
    <source>
        <dbReference type="ARBA" id="ARBA00022679"/>
    </source>
</evidence>
<name>A0A1X0IPN1_MYCRH</name>
<evidence type="ECO:0000256" key="1">
    <source>
        <dbReference type="ARBA" id="ARBA00022676"/>
    </source>
</evidence>
<dbReference type="GO" id="GO:0009250">
    <property type="term" value="P:glucan biosynthetic process"/>
    <property type="evidence" value="ECO:0007669"/>
    <property type="project" value="InterPro"/>
</dbReference>
<dbReference type="InterPro" id="IPR028098">
    <property type="entry name" value="Glyco_trans_4-like_N"/>
</dbReference>
<dbReference type="Proteomes" id="UP000192534">
    <property type="component" value="Unassembled WGS sequence"/>
</dbReference>
<dbReference type="SUPFAM" id="SSF53756">
    <property type="entry name" value="UDP-Glycosyltransferase/glycogen phosphorylase"/>
    <property type="match status" value="1"/>
</dbReference>
<dbReference type="PANTHER" id="PTHR12526">
    <property type="entry name" value="GLYCOSYLTRANSFERASE"/>
    <property type="match status" value="1"/>
</dbReference>
<dbReference type="PANTHER" id="PTHR12526:SF590">
    <property type="entry name" value="ALPHA-MALTOSE-1-PHOSPHATE SYNTHASE"/>
    <property type="match status" value="1"/>
</dbReference>
<protein>
    <submittedName>
        <fullName evidence="5">Glycosyl transferase family 1</fullName>
    </submittedName>
</protein>
<dbReference type="Pfam" id="PF13439">
    <property type="entry name" value="Glyco_transf_4"/>
    <property type="match status" value="1"/>
</dbReference>
<evidence type="ECO:0000259" key="4">
    <source>
        <dbReference type="Pfam" id="PF13439"/>
    </source>
</evidence>
<sequence length="387" mass="41285">MRVAMMTREYPPEVYGGAGVHVTELVAQLRRLCEVDVHCMGAPRPGAFVHQPDPALKGANPALSTLSADLVMANAAAEATVVHSHTWYTGVAGHLASLLYDVPHVLTAHSLEPLRPWKAEQLGGGYRVSLWVERTAVEAADGVIAVSSGMRDDVLSVYPALDPNRVHVVKNGIDTDVWYPAPPERGESVLAELGVDPSRPMVAFVGRITRQKGVPHLIAAAHRFDPEIQVVLCAGAPDTPEIAAEVSAAVQELAGRRSGVFWVQEFLPIGKIREILSAATAFVCPSVYEPLGIVNLEAMACGTAVVASDVGGIPEVVDDGVTGTLVHYESSDPVGFETGLAEAVNALVGDLEKARRFGAAGRQRCIDEFSWAHIAEQTLEIYRKVSA</sequence>
<dbReference type="Gene3D" id="3.40.50.2000">
    <property type="entry name" value="Glycogen Phosphorylase B"/>
    <property type="match status" value="2"/>
</dbReference>
<accession>A0A1X0IPN1</accession>
<dbReference type="RefSeq" id="WP_083121251.1">
    <property type="nucleotide sequence ID" value="NZ_JACKUO010000034.1"/>
</dbReference>
<dbReference type="OrthoDB" id="6286688at2"/>
<dbReference type="GO" id="GO:0016757">
    <property type="term" value="F:glycosyltransferase activity"/>
    <property type="evidence" value="ECO:0007669"/>
    <property type="project" value="UniProtKB-KW"/>
</dbReference>
<dbReference type="InterPro" id="IPR011875">
    <property type="entry name" value="M1P_synthase"/>
</dbReference>
<dbReference type="CDD" id="cd03801">
    <property type="entry name" value="GT4_PimA-like"/>
    <property type="match status" value="1"/>
</dbReference>
<evidence type="ECO:0000313" key="5">
    <source>
        <dbReference type="EMBL" id="ORB50229.1"/>
    </source>
</evidence>
<proteinExistence type="predicted"/>
<gene>
    <name evidence="5" type="ORF">BST42_21035</name>
</gene>
<dbReference type="Pfam" id="PF00534">
    <property type="entry name" value="Glycos_transf_1"/>
    <property type="match status" value="1"/>
</dbReference>
<dbReference type="InterPro" id="IPR001296">
    <property type="entry name" value="Glyco_trans_1"/>
</dbReference>
<evidence type="ECO:0000313" key="6">
    <source>
        <dbReference type="Proteomes" id="UP000192534"/>
    </source>
</evidence>
<dbReference type="NCBIfam" id="TIGR02149">
    <property type="entry name" value="glgA_Coryne"/>
    <property type="match status" value="1"/>
</dbReference>
<keyword evidence="6" id="KW-1185">Reference proteome</keyword>
<keyword evidence="2 5" id="KW-0808">Transferase</keyword>